<dbReference type="GO" id="GO:0006798">
    <property type="term" value="P:polyphosphate catabolic process"/>
    <property type="evidence" value="ECO:0007669"/>
    <property type="project" value="TreeGrafter"/>
</dbReference>
<dbReference type="GO" id="GO:0004309">
    <property type="term" value="F:exopolyphosphatase activity"/>
    <property type="evidence" value="ECO:0007669"/>
    <property type="project" value="UniProtKB-EC"/>
</dbReference>
<evidence type="ECO:0000313" key="14">
    <source>
        <dbReference type="Proteomes" id="UP000234271"/>
    </source>
</evidence>
<dbReference type="Gene3D" id="3.30.420.40">
    <property type="match status" value="1"/>
</dbReference>
<dbReference type="InterPro" id="IPR003695">
    <property type="entry name" value="Ppx_GppA_N"/>
</dbReference>
<name>A0A2N9YIU6_9GAMM</name>
<dbReference type="Pfam" id="PF21447">
    <property type="entry name" value="Ppx-GppA_III"/>
    <property type="match status" value="1"/>
</dbReference>
<dbReference type="RefSeq" id="WP_062150759.1">
    <property type="nucleotide sequence ID" value="NZ_CP012373.2"/>
</dbReference>
<protein>
    <recommendedName>
        <fullName evidence="6">Exopolyphosphatase</fullName>
        <ecNumber evidence="5">3.6.1.11</ecNumber>
    </recommendedName>
</protein>
<feature type="domain" description="Ppx/GppA phosphatase C-terminal" evidence="12">
    <location>
        <begin position="319"/>
        <end position="492"/>
    </location>
</feature>
<evidence type="ECO:0000256" key="7">
    <source>
        <dbReference type="ARBA" id="ARBA00022475"/>
    </source>
</evidence>
<dbReference type="PANTHER" id="PTHR30005">
    <property type="entry name" value="EXOPOLYPHOSPHATASE"/>
    <property type="match status" value="1"/>
</dbReference>
<dbReference type="KEGG" id="blep:AL038_06620"/>
<feature type="domain" description="Ppx/GppA phosphatase N-terminal" evidence="11">
    <location>
        <begin position="30"/>
        <end position="312"/>
    </location>
</feature>
<dbReference type="InterPro" id="IPR048950">
    <property type="entry name" value="Ppx_GppA_C"/>
</dbReference>
<dbReference type="InterPro" id="IPR030673">
    <property type="entry name" value="PyroPPase_GppA_Ppx"/>
</dbReference>
<comment type="subcellular location">
    <subcellularLocation>
        <location evidence="2">Cell membrane</location>
        <topology evidence="2">Peripheral membrane protein</topology>
    </subcellularLocation>
</comment>
<dbReference type="EC" id="3.6.1.11" evidence="5"/>
<evidence type="ECO:0000259" key="12">
    <source>
        <dbReference type="Pfam" id="PF21447"/>
    </source>
</evidence>
<dbReference type="CDD" id="cd24053">
    <property type="entry name" value="ASKHA_NBD_EcPPX-GppA-like"/>
    <property type="match status" value="1"/>
</dbReference>
<dbReference type="Gene3D" id="1.10.3210.10">
    <property type="entry name" value="Hypothetical protein af1432"/>
    <property type="match status" value="1"/>
</dbReference>
<dbReference type="PANTHER" id="PTHR30005:SF14">
    <property type="entry name" value="EXOPOLYPHOSPHATASE"/>
    <property type="match status" value="1"/>
</dbReference>
<comment type="subunit">
    <text evidence="4">Homodimer.</text>
</comment>
<keyword evidence="14" id="KW-1185">Reference proteome</keyword>
<evidence type="ECO:0000256" key="5">
    <source>
        <dbReference type="ARBA" id="ARBA00012451"/>
    </source>
</evidence>
<dbReference type="PIRSF" id="PIRSF001267">
    <property type="entry name" value="Pyrophosphatase_GppA_Ppx"/>
    <property type="match status" value="1"/>
</dbReference>
<accession>A0A2N9YIU6</accession>
<evidence type="ECO:0000256" key="9">
    <source>
        <dbReference type="ARBA" id="ARBA00023136"/>
    </source>
</evidence>
<evidence type="ECO:0000313" key="13">
    <source>
        <dbReference type="EMBL" id="AUI70349.1"/>
    </source>
</evidence>
<dbReference type="FunFam" id="3.30.420.150:FF:000001">
    <property type="entry name" value="Guanosine-5'-triphosphate,3'-diphosphate pyrophosphatase"/>
    <property type="match status" value="1"/>
</dbReference>
<keyword evidence="7" id="KW-1003">Cell membrane</keyword>
<reference evidence="14" key="1">
    <citation type="submission" date="2016-12" db="EMBL/GenBank/DDBJ databases">
        <title>Complete Genome Sequence of Beggiatoa leptomitiformis D-401.</title>
        <authorList>
            <person name="Fomenkov A."/>
            <person name="Vincze T."/>
            <person name="Grabovich M."/>
            <person name="Anton B.P."/>
            <person name="Dubinina G."/>
            <person name="Orlova M."/>
            <person name="Belousova E."/>
            <person name="Roberts R.J."/>
        </authorList>
    </citation>
    <scope>NUCLEOTIDE SEQUENCE [LARGE SCALE GENOMIC DNA]</scope>
    <source>
        <strain evidence="14">D-401</strain>
    </source>
</reference>
<comment type="catalytic activity">
    <reaction evidence="10">
        <text>[phosphate](n) + H2O = [phosphate](n-1) + phosphate + H(+)</text>
        <dbReference type="Rhea" id="RHEA:21528"/>
        <dbReference type="Rhea" id="RHEA-COMP:9859"/>
        <dbReference type="Rhea" id="RHEA-COMP:14279"/>
        <dbReference type="ChEBI" id="CHEBI:15377"/>
        <dbReference type="ChEBI" id="CHEBI:15378"/>
        <dbReference type="ChEBI" id="CHEBI:16838"/>
        <dbReference type="ChEBI" id="CHEBI:43474"/>
        <dbReference type="EC" id="3.6.1.11"/>
    </reaction>
</comment>
<dbReference type="GO" id="GO:0005886">
    <property type="term" value="C:plasma membrane"/>
    <property type="evidence" value="ECO:0007669"/>
    <property type="project" value="UniProtKB-SubCell"/>
</dbReference>
<keyword evidence="8 13" id="KW-0378">Hydrolase</keyword>
<dbReference type="Gene3D" id="3.30.420.150">
    <property type="entry name" value="Exopolyphosphatase. Domain 2"/>
    <property type="match status" value="1"/>
</dbReference>
<evidence type="ECO:0000256" key="3">
    <source>
        <dbReference type="ARBA" id="ARBA00007125"/>
    </source>
</evidence>
<evidence type="ECO:0000256" key="6">
    <source>
        <dbReference type="ARBA" id="ARBA00020416"/>
    </source>
</evidence>
<dbReference type="Proteomes" id="UP000234271">
    <property type="component" value="Chromosome"/>
</dbReference>
<dbReference type="AlphaFoldDB" id="A0A2N9YIU6"/>
<dbReference type="OrthoDB" id="9793035at2"/>
<evidence type="ECO:0000256" key="4">
    <source>
        <dbReference type="ARBA" id="ARBA00011738"/>
    </source>
</evidence>
<dbReference type="SUPFAM" id="SSF109604">
    <property type="entry name" value="HD-domain/PDEase-like"/>
    <property type="match status" value="1"/>
</dbReference>
<dbReference type="InterPro" id="IPR022371">
    <property type="entry name" value="Exopolyphosphatase"/>
</dbReference>
<dbReference type="EMBL" id="CP018889">
    <property type="protein sequence ID" value="AUI70349.1"/>
    <property type="molecule type" value="Genomic_DNA"/>
</dbReference>
<proteinExistence type="inferred from homology"/>
<dbReference type="STRING" id="288004.AL038_06620"/>
<evidence type="ECO:0000256" key="10">
    <source>
        <dbReference type="ARBA" id="ARBA00047607"/>
    </source>
</evidence>
<comment type="cofactor">
    <cofactor evidence="1">
        <name>Mg(2+)</name>
        <dbReference type="ChEBI" id="CHEBI:18420"/>
    </cofactor>
</comment>
<evidence type="ECO:0000259" key="11">
    <source>
        <dbReference type="Pfam" id="PF02541"/>
    </source>
</evidence>
<dbReference type="InterPro" id="IPR043129">
    <property type="entry name" value="ATPase_NBD"/>
</dbReference>
<dbReference type="FunFam" id="3.30.420.40:FF:000023">
    <property type="entry name" value="Guanosine-5'-triphosphate,3'-diphosphate pyrophosphatase"/>
    <property type="match status" value="1"/>
</dbReference>
<evidence type="ECO:0000256" key="2">
    <source>
        <dbReference type="ARBA" id="ARBA00004202"/>
    </source>
</evidence>
<dbReference type="NCBIfam" id="TIGR03706">
    <property type="entry name" value="exo_poly_only"/>
    <property type="match status" value="1"/>
</dbReference>
<dbReference type="InterPro" id="IPR050273">
    <property type="entry name" value="GppA/Ppx_hydrolase"/>
</dbReference>
<keyword evidence="9" id="KW-0472">Membrane</keyword>
<evidence type="ECO:0000256" key="8">
    <source>
        <dbReference type="ARBA" id="ARBA00022801"/>
    </source>
</evidence>
<organism evidence="13 14">
    <name type="scientific">Beggiatoa leptomitoformis</name>
    <dbReference type="NCBI Taxonomy" id="288004"/>
    <lineage>
        <taxon>Bacteria</taxon>
        <taxon>Pseudomonadati</taxon>
        <taxon>Pseudomonadota</taxon>
        <taxon>Gammaproteobacteria</taxon>
        <taxon>Thiotrichales</taxon>
        <taxon>Thiotrichaceae</taxon>
        <taxon>Beggiatoa</taxon>
    </lineage>
</organism>
<comment type="similarity">
    <text evidence="3">Belongs to the GppA/Ppx family.</text>
</comment>
<sequence length="506" mass="56918">MLKLPAFFTEHPTPEVVAAVDLGSNSFHMIVARISDGQVRVLDRLREMVRLATGLDATQTISPEAQQRALDCLARFGQRLRDMPIDNVRIVGTNALRVAKNADTFLLKAEKAVGHPIEIIAGREEARLIYLGVAHTLSSSKEKRLVIDIGGGSTEFIIGEGFEPLRRESLRMGCVDMSEHYFEDGNIRQKNLRRAEIAALLELQPIEAMFRTTGWAEVIGSSGTLRNIERVIIEMGWGTEITADSLQKLRQALLDIGHTERLSALKGLNLKRTAVFPGGVAILLGIFEGFGLKRMQISDGALREGLVYDLLGRIVHEDVRERTIRTLSRRYGVDLQQAERVEATTLQFLSDVARVWDLAHEEYAQMLSWAARLHEIGLSIEHENGHKHGDYILSHSDLSGFSKQEQALLATLVRVHRRKFPSDISQRCSHIEGIKLARLGVLLRLSILLHRGRSTSVLPPIILCPADNMLTLTFPNNWLEQHPLTQTDLEQEHEYLRDINIRLVFE</sequence>
<gene>
    <name evidence="13" type="primary">ppx</name>
    <name evidence="13" type="ORF">BLE401_17685</name>
</gene>
<evidence type="ECO:0000256" key="1">
    <source>
        <dbReference type="ARBA" id="ARBA00001946"/>
    </source>
</evidence>
<dbReference type="SUPFAM" id="SSF53067">
    <property type="entry name" value="Actin-like ATPase domain"/>
    <property type="match status" value="2"/>
</dbReference>
<dbReference type="Pfam" id="PF02541">
    <property type="entry name" value="Ppx-GppA"/>
    <property type="match status" value="1"/>
</dbReference>